<gene>
    <name evidence="4" type="ORF">SAMN04488565_2777</name>
</gene>
<reference evidence="4 5" key="1">
    <citation type="submission" date="2016-10" db="EMBL/GenBank/DDBJ databases">
        <authorList>
            <person name="de Groot N.N."/>
        </authorList>
    </citation>
    <scope>NUCLEOTIDE SEQUENCE [LARGE SCALE GENOMIC DNA]</scope>
    <source>
        <strain evidence="4 5">DSM 22788</strain>
    </source>
</reference>
<dbReference type="Proteomes" id="UP000182690">
    <property type="component" value="Unassembled WGS sequence"/>
</dbReference>
<dbReference type="InterPro" id="IPR058193">
    <property type="entry name" value="VanY/YodJ_core_dom"/>
</dbReference>
<organism evidence="4 5">
    <name type="scientific">Leucobacter chromiiresistens</name>
    <dbReference type="NCBI Taxonomy" id="1079994"/>
    <lineage>
        <taxon>Bacteria</taxon>
        <taxon>Bacillati</taxon>
        <taxon>Actinomycetota</taxon>
        <taxon>Actinomycetes</taxon>
        <taxon>Micrococcales</taxon>
        <taxon>Microbacteriaceae</taxon>
        <taxon>Leucobacter</taxon>
    </lineage>
</organism>
<keyword evidence="4" id="KW-0121">Carboxypeptidase</keyword>
<dbReference type="STRING" id="1079994.SAMN04488565_2777"/>
<dbReference type="PANTHER" id="PTHR34385:SF1">
    <property type="entry name" value="PEPTIDOGLYCAN L-ALANYL-D-GLUTAMATE ENDOPEPTIDASE CWLK"/>
    <property type="match status" value="1"/>
</dbReference>
<dbReference type="eggNOG" id="COG1876">
    <property type="taxonomic scope" value="Bacteria"/>
</dbReference>
<evidence type="ECO:0000256" key="1">
    <source>
        <dbReference type="SAM" id="MobiDB-lite"/>
    </source>
</evidence>
<dbReference type="InterPro" id="IPR009045">
    <property type="entry name" value="Zn_M74/Hedgehog-like"/>
</dbReference>
<dbReference type="GO" id="GO:0006508">
    <property type="term" value="P:proteolysis"/>
    <property type="evidence" value="ECO:0007669"/>
    <property type="project" value="InterPro"/>
</dbReference>
<dbReference type="PANTHER" id="PTHR34385">
    <property type="entry name" value="D-ALANYL-D-ALANINE CARBOXYPEPTIDASE"/>
    <property type="match status" value="1"/>
</dbReference>
<keyword evidence="4" id="KW-0645">Protease</keyword>
<evidence type="ECO:0000259" key="3">
    <source>
        <dbReference type="Pfam" id="PF02557"/>
    </source>
</evidence>
<dbReference type="Gene3D" id="3.30.1380.10">
    <property type="match status" value="1"/>
</dbReference>
<evidence type="ECO:0000313" key="5">
    <source>
        <dbReference type="Proteomes" id="UP000182690"/>
    </source>
</evidence>
<dbReference type="CDD" id="cd14852">
    <property type="entry name" value="LD-carboxypeptidase"/>
    <property type="match status" value="1"/>
</dbReference>
<evidence type="ECO:0000313" key="4">
    <source>
        <dbReference type="EMBL" id="SDQ50453.1"/>
    </source>
</evidence>
<dbReference type="EMBL" id="FNKB01000002">
    <property type="protein sequence ID" value="SDQ50453.1"/>
    <property type="molecule type" value="Genomic_DNA"/>
</dbReference>
<dbReference type="InterPro" id="IPR052179">
    <property type="entry name" value="DD-CPase-like"/>
</dbReference>
<feature type="signal peptide" evidence="2">
    <location>
        <begin position="1"/>
        <end position="32"/>
    </location>
</feature>
<dbReference type="RefSeq" id="WP_010156373.1">
    <property type="nucleotide sequence ID" value="NZ_FNKB01000002.1"/>
</dbReference>
<dbReference type="GO" id="GO:0004180">
    <property type="term" value="F:carboxypeptidase activity"/>
    <property type="evidence" value="ECO:0007669"/>
    <property type="project" value="UniProtKB-KW"/>
</dbReference>
<feature type="domain" description="D-alanyl-D-alanine carboxypeptidase-like core" evidence="3">
    <location>
        <begin position="116"/>
        <end position="241"/>
    </location>
</feature>
<name>A0A1H1BF21_9MICO</name>
<feature type="region of interest" description="Disordered" evidence="1">
    <location>
        <begin position="31"/>
        <end position="71"/>
    </location>
</feature>
<protein>
    <submittedName>
        <fullName evidence="4">D-Ala-D-Ala carboxypeptidase. Metallo peptidase. MEROPS family M15B</fullName>
    </submittedName>
</protein>
<sequence length="270" mass="28628">MALRLPRTAIAACCLSAAAFALLGCAPEPGTAAGAAADGAAETPPEAPSADEPRAAEESGAASDAAPEFDRSAHSIDDPMSIWVVSNKQRPLQPVDFAPTDLVMPEGVENEFAQPLREPAARAVEALVGAAAADGIDVRIISAYRDYATQVALYDGYVARDGQEAADTYSARPGHSEHQTGLAVDFDDHGACYLAACFGETPAGLWLAEHAAEHGFVVRYPEGAQEVTGFMAEPWHFRYVGPELALRMHEQRVATLEEFFELPTAPGYAR</sequence>
<keyword evidence="2" id="KW-0732">Signal</keyword>
<feature type="chain" id="PRO_5010183421" evidence="2">
    <location>
        <begin position="33"/>
        <end position="270"/>
    </location>
</feature>
<proteinExistence type="predicted"/>
<keyword evidence="4" id="KW-0378">Hydrolase</keyword>
<dbReference type="AlphaFoldDB" id="A0A1H1BF21"/>
<accession>A0A1H1BF21</accession>
<dbReference type="PROSITE" id="PS51257">
    <property type="entry name" value="PROKAR_LIPOPROTEIN"/>
    <property type="match status" value="1"/>
</dbReference>
<dbReference type="Pfam" id="PF02557">
    <property type="entry name" value="VanY"/>
    <property type="match status" value="1"/>
</dbReference>
<dbReference type="OrthoDB" id="9792074at2"/>
<evidence type="ECO:0000256" key="2">
    <source>
        <dbReference type="SAM" id="SignalP"/>
    </source>
</evidence>
<feature type="compositionally biased region" description="Low complexity" evidence="1">
    <location>
        <begin position="31"/>
        <end position="44"/>
    </location>
</feature>
<dbReference type="InterPro" id="IPR003709">
    <property type="entry name" value="VanY-like_core_dom"/>
</dbReference>
<dbReference type="SUPFAM" id="SSF55166">
    <property type="entry name" value="Hedgehog/DD-peptidase"/>
    <property type="match status" value="1"/>
</dbReference>